<dbReference type="InterPro" id="IPR044730">
    <property type="entry name" value="RNase_H-like_dom_plant"/>
</dbReference>
<dbReference type="InterPro" id="IPR002156">
    <property type="entry name" value="RNaseH_domain"/>
</dbReference>
<dbReference type="Proteomes" id="UP000626092">
    <property type="component" value="Unassembled WGS sequence"/>
</dbReference>
<reference evidence="2" key="1">
    <citation type="submission" date="2019-11" db="EMBL/GenBank/DDBJ databases">
        <authorList>
            <person name="Liu Y."/>
            <person name="Hou J."/>
            <person name="Li T.-Q."/>
            <person name="Guan C.-H."/>
            <person name="Wu X."/>
            <person name="Wu H.-Z."/>
            <person name="Ling F."/>
            <person name="Zhang R."/>
            <person name="Shi X.-G."/>
            <person name="Ren J.-P."/>
            <person name="Chen E.-F."/>
            <person name="Sun J.-M."/>
        </authorList>
    </citation>
    <scope>NUCLEOTIDE SEQUENCE</scope>
    <source>
        <strain evidence="2">Adult_tree_wgs_1</strain>
        <tissue evidence="2">Leaves</tissue>
    </source>
</reference>
<protein>
    <recommendedName>
        <fullName evidence="1">RNase H type-1 domain-containing protein</fullName>
    </recommendedName>
</protein>
<dbReference type="CDD" id="cd06222">
    <property type="entry name" value="RNase_H_like"/>
    <property type="match status" value="1"/>
</dbReference>
<gene>
    <name evidence="2" type="ORF">RHSIM_Rhsim02G0158300</name>
</gene>
<evidence type="ECO:0000313" key="3">
    <source>
        <dbReference type="Proteomes" id="UP000626092"/>
    </source>
</evidence>
<dbReference type="AlphaFoldDB" id="A0A834HBK4"/>
<dbReference type="EMBL" id="WJXA01000002">
    <property type="protein sequence ID" value="KAF7151057.1"/>
    <property type="molecule type" value="Genomic_DNA"/>
</dbReference>
<name>A0A834HBK4_RHOSS</name>
<dbReference type="GO" id="GO:0003676">
    <property type="term" value="F:nucleic acid binding"/>
    <property type="evidence" value="ECO:0007669"/>
    <property type="project" value="InterPro"/>
</dbReference>
<comment type="caution">
    <text evidence="2">The sequence shown here is derived from an EMBL/GenBank/DDBJ whole genome shotgun (WGS) entry which is preliminary data.</text>
</comment>
<dbReference type="Gene3D" id="3.30.420.10">
    <property type="entry name" value="Ribonuclease H-like superfamily/Ribonuclease H"/>
    <property type="match status" value="1"/>
</dbReference>
<feature type="domain" description="RNase H type-1" evidence="1">
    <location>
        <begin position="155"/>
        <end position="226"/>
    </location>
</feature>
<dbReference type="PANTHER" id="PTHR47723">
    <property type="entry name" value="OS05G0353850 PROTEIN"/>
    <property type="match status" value="1"/>
</dbReference>
<dbReference type="InterPro" id="IPR036397">
    <property type="entry name" value="RNaseH_sf"/>
</dbReference>
<dbReference type="SUPFAM" id="SSF53098">
    <property type="entry name" value="Ribonuclease H-like"/>
    <property type="match status" value="1"/>
</dbReference>
<dbReference type="PROSITE" id="PS51257">
    <property type="entry name" value="PROKAR_LIPOPROTEIN"/>
    <property type="match status" value="1"/>
</dbReference>
<dbReference type="PANTHER" id="PTHR47723:SF24">
    <property type="entry name" value="RNASE H TYPE-1 DOMAIN-CONTAINING PROTEIN"/>
    <property type="match status" value="1"/>
</dbReference>
<sequence length="227" mass="24986">MNKVIGRKVTVRFKVLFFGYFSTIFSSCNSDGFEMVLNCVGKRVTDAINRRLVRPLRAEEVKEAVFRMDPAKSPGPDGFAASFFQNYEDVLARDIIGAVRSFMFSVTHEWKMDVVWAAFTDEDATTIEAIPLLRLDMGDNWDHWERPDYGCAKINVDGAWLRNQLGEGPAGAGVVVCTASGKFVAARAVNLGMMGSVLSAEAGAWRAAMEFVRVLGIDTIVVEGDSP</sequence>
<dbReference type="Pfam" id="PF13456">
    <property type="entry name" value="RVT_3"/>
    <property type="match status" value="1"/>
</dbReference>
<dbReference type="InterPro" id="IPR053151">
    <property type="entry name" value="RNase_H-like"/>
</dbReference>
<keyword evidence="3" id="KW-1185">Reference proteome</keyword>
<dbReference type="InterPro" id="IPR012337">
    <property type="entry name" value="RNaseH-like_sf"/>
</dbReference>
<dbReference type="GO" id="GO:0004523">
    <property type="term" value="F:RNA-DNA hybrid ribonuclease activity"/>
    <property type="evidence" value="ECO:0007669"/>
    <property type="project" value="InterPro"/>
</dbReference>
<dbReference type="OrthoDB" id="1906820at2759"/>
<accession>A0A834HBK4</accession>
<evidence type="ECO:0000313" key="2">
    <source>
        <dbReference type="EMBL" id="KAF7151057.1"/>
    </source>
</evidence>
<proteinExistence type="predicted"/>
<evidence type="ECO:0000259" key="1">
    <source>
        <dbReference type="Pfam" id="PF13456"/>
    </source>
</evidence>
<organism evidence="2 3">
    <name type="scientific">Rhododendron simsii</name>
    <name type="common">Sims's rhododendron</name>
    <dbReference type="NCBI Taxonomy" id="118357"/>
    <lineage>
        <taxon>Eukaryota</taxon>
        <taxon>Viridiplantae</taxon>
        <taxon>Streptophyta</taxon>
        <taxon>Embryophyta</taxon>
        <taxon>Tracheophyta</taxon>
        <taxon>Spermatophyta</taxon>
        <taxon>Magnoliopsida</taxon>
        <taxon>eudicotyledons</taxon>
        <taxon>Gunneridae</taxon>
        <taxon>Pentapetalae</taxon>
        <taxon>asterids</taxon>
        <taxon>Ericales</taxon>
        <taxon>Ericaceae</taxon>
        <taxon>Ericoideae</taxon>
        <taxon>Rhodoreae</taxon>
        <taxon>Rhododendron</taxon>
    </lineage>
</organism>